<evidence type="ECO:0000313" key="3">
    <source>
        <dbReference type="Proteomes" id="UP000218288"/>
    </source>
</evidence>
<evidence type="ECO:0008006" key="4">
    <source>
        <dbReference type="Google" id="ProtNLM"/>
    </source>
</evidence>
<sequence>MQDLHFAKPCTFTDANGETRVFAPGRHKNVPAEIAGHWFVQAHLVKDTDEPSVPETAPLQHEERLKVKAAIDAAEGRAAGFEAERDAAVAKAEALEADNATLKARVAELEAAQQSSGEGSGQSGDNEFAGKVHGIKRRHQGKFAVVTQADGNVVVDSLSKADAEAKARELNAQG</sequence>
<evidence type="ECO:0000313" key="2">
    <source>
        <dbReference type="EMBL" id="BAU93394.1"/>
    </source>
</evidence>
<evidence type="ECO:0000256" key="1">
    <source>
        <dbReference type="SAM" id="MobiDB-lite"/>
    </source>
</evidence>
<dbReference type="EMBL" id="AP014809">
    <property type="protein sequence ID" value="BAU93394.1"/>
    <property type="molecule type" value="Genomic_DNA"/>
</dbReference>
<dbReference type="RefSeq" id="WP_096487134.1">
    <property type="nucleotide sequence ID" value="NZ_AP014809.1"/>
</dbReference>
<protein>
    <recommendedName>
        <fullName evidence="4">Bacteriophage protein</fullName>
    </recommendedName>
</protein>
<dbReference type="OrthoDB" id="6445976at2"/>
<dbReference type="Proteomes" id="UP000218288">
    <property type="component" value="Chromosome"/>
</dbReference>
<reference evidence="2 3" key="1">
    <citation type="journal article" date="2016" name="Genome Announc.">
        <title>Complete Genome Sequence of Methylobacterium populi P-1M, Isolated from Pink-Pigmented Household Biofilm.</title>
        <authorList>
            <person name="Morohoshi T."/>
            <person name="Ikeda T."/>
        </authorList>
    </citation>
    <scope>NUCLEOTIDE SEQUENCE [LARGE SCALE GENOMIC DNA]</scope>
    <source>
        <strain evidence="2 3">P-1M</strain>
    </source>
</reference>
<feature type="region of interest" description="Disordered" evidence="1">
    <location>
        <begin position="109"/>
        <end position="134"/>
    </location>
</feature>
<proteinExistence type="predicted"/>
<accession>A0A160PK03</accession>
<dbReference type="AlphaFoldDB" id="A0A160PK03"/>
<organism evidence="2 3">
    <name type="scientific">Methylorubrum populi</name>
    <dbReference type="NCBI Taxonomy" id="223967"/>
    <lineage>
        <taxon>Bacteria</taxon>
        <taxon>Pseudomonadati</taxon>
        <taxon>Pseudomonadota</taxon>
        <taxon>Alphaproteobacteria</taxon>
        <taxon>Hyphomicrobiales</taxon>
        <taxon>Methylobacteriaceae</taxon>
        <taxon>Methylorubrum</taxon>
    </lineage>
</organism>
<name>A0A160PK03_9HYPH</name>
<gene>
    <name evidence="2" type="ORF">MPPM_4789</name>
</gene>